<evidence type="ECO:0000256" key="2">
    <source>
        <dbReference type="SAM" id="Phobius"/>
    </source>
</evidence>
<keyword evidence="2" id="KW-0812">Transmembrane</keyword>
<keyword evidence="2" id="KW-0472">Membrane</keyword>
<feature type="transmembrane region" description="Helical" evidence="2">
    <location>
        <begin position="42"/>
        <end position="65"/>
    </location>
</feature>
<keyword evidence="4" id="KW-1185">Reference proteome</keyword>
<name>A0ABU1J271_9BACL</name>
<dbReference type="Proteomes" id="UP001185028">
    <property type="component" value="Unassembled WGS sequence"/>
</dbReference>
<reference evidence="3 4" key="1">
    <citation type="submission" date="2023-07" db="EMBL/GenBank/DDBJ databases">
        <title>Genomic Encyclopedia of Type Strains, Phase IV (KMG-IV): sequencing the most valuable type-strain genomes for metagenomic binning, comparative biology and taxonomic classification.</title>
        <authorList>
            <person name="Goeker M."/>
        </authorList>
    </citation>
    <scope>NUCLEOTIDE SEQUENCE [LARGE SCALE GENOMIC DNA]</scope>
    <source>
        <strain evidence="3 4">DSM 22170</strain>
    </source>
</reference>
<evidence type="ECO:0008006" key="5">
    <source>
        <dbReference type="Google" id="ProtNLM"/>
    </source>
</evidence>
<dbReference type="EMBL" id="JAVDQH010000013">
    <property type="protein sequence ID" value="MDR6245330.1"/>
    <property type="molecule type" value="Genomic_DNA"/>
</dbReference>
<evidence type="ECO:0000256" key="1">
    <source>
        <dbReference type="SAM" id="MobiDB-lite"/>
    </source>
</evidence>
<organism evidence="3 4">
    <name type="scientific">Paenibacillus hunanensis</name>
    <dbReference type="NCBI Taxonomy" id="539262"/>
    <lineage>
        <taxon>Bacteria</taxon>
        <taxon>Bacillati</taxon>
        <taxon>Bacillota</taxon>
        <taxon>Bacilli</taxon>
        <taxon>Bacillales</taxon>
        <taxon>Paenibacillaceae</taxon>
        <taxon>Paenibacillus</taxon>
    </lineage>
</organism>
<feature type="compositionally biased region" description="Basic and acidic residues" evidence="1">
    <location>
        <begin position="1"/>
        <end position="19"/>
    </location>
</feature>
<gene>
    <name evidence="3" type="ORF">JOC58_003231</name>
</gene>
<evidence type="ECO:0000313" key="4">
    <source>
        <dbReference type="Proteomes" id="UP001185028"/>
    </source>
</evidence>
<protein>
    <recommendedName>
        <fullName evidence="5">DUF2140 domain-containing protein</fullName>
    </recommendedName>
</protein>
<keyword evidence="2" id="KW-1133">Transmembrane helix</keyword>
<sequence length="225" mass="25574">MTQSGDQHHQPDKEARAKQEPFSPENTPKSSHSPRRRLWRRLLGSLLVLALLVAAAVCWLAWMIAPERSPGLTHNDIDLKAKIIQMVQQRKLETTLTPAEFNDVATQELLDRAEHFPPGIKVTGAEFSWQGSVVQADVRGSLWGIPFGGLLDFDAVREGNELVLTHRHTIVKHGAFDWPQLEPIRISLTKYIPAVAKVKELTFGKDQLTLTFELDLWRIPRLLWR</sequence>
<proteinExistence type="predicted"/>
<dbReference type="RefSeq" id="WP_188777302.1">
    <property type="nucleotide sequence ID" value="NZ_BMMB01000009.1"/>
</dbReference>
<comment type="caution">
    <text evidence="3">The sequence shown here is derived from an EMBL/GenBank/DDBJ whole genome shotgun (WGS) entry which is preliminary data.</text>
</comment>
<feature type="region of interest" description="Disordered" evidence="1">
    <location>
        <begin position="1"/>
        <end position="34"/>
    </location>
</feature>
<evidence type="ECO:0000313" key="3">
    <source>
        <dbReference type="EMBL" id="MDR6245330.1"/>
    </source>
</evidence>
<accession>A0ABU1J271</accession>